<evidence type="ECO:0000259" key="7">
    <source>
        <dbReference type="Pfam" id="PF04545"/>
    </source>
</evidence>
<dbReference type="EMBL" id="LR586016">
    <property type="protein sequence ID" value="VIP01634.1"/>
    <property type="molecule type" value="Genomic_DNA"/>
</dbReference>
<dbReference type="InterPro" id="IPR039425">
    <property type="entry name" value="RNA_pol_sigma-70-like"/>
</dbReference>
<evidence type="ECO:0000256" key="2">
    <source>
        <dbReference type="ARBA" id="ARBA00023015"/>
    </source>
</evidence>
<evidence type="ECO:0000313" key="8">
    <source>
        <dbReference type="EMBL" id="VIP01634.1"/>
    </source>
</evidence>
<dbReference type="RefSeq" id="WP_232055962.1">
    <property type="nucleotide sequence ID" value="NZ_LR593887.1"/>
</dbReference>
<comment type="similarity">
    <text evidence="1">Belongs to the sigma-70 factor family. ECF subfamily.</text>
</comment>
<dbReference type="Proteomes" id="UP000464378">
    <property type="component" value="Chromosome"/>
</dbReference>
<keyword evidence="5" id="KW-0804">Transcription</keyword>
<protein>
    <recommendedName>
        <fullName evidence="10">RNA polymerase sigma-70 region 2 domain-containing protein</fullName>
    </recommendedName>
</protein>
<reference evidence="8" key="1">
    <citation type="submission" date="2019-04" db="EMBL/GenBank/DDBJ databases">
        <authorList>
            <consortium name="Science for Life Laboratories"/>
        </authorList>
    </citation>
    <scope>NUCLEOTIDE SEQUENCE</scope>
    <source>
        <strain evidence="8">MBLW1</strain>
    </source>
</reference>
<dbReference type="Gene3D" id="1.10.1740.10">
    <property type="match status" value="1"/>
</dbReference>
<proteinExistence type="inferred from homology"/>
<dbReference type="InterPro" id="IPR013324">
    <property type="entry name" value="RNA_pol_sigma_r3/r4-like"/>
</dbReference>
<evidence type="ECO:0008006" key="10">
    <source>
        <dbReference type="Google" id="ProtNLM"/>
    </source>
</evidence>
<dbReference type="Gene3D" id="1.10.10.10">
    <property type="entry name" value="Winged helix-like DNA-binding domain superfamily/Winged helix DNA-binding domain"/>
    <property type="match status" value="1"/>
</dbReference>
<evidence type="ECO:0000256" key="1">
    <source>
        <dbReference type="ARBA" id="ARBA00010641"/>
    </source>
</evidence>
<dbReference type="AlphaFoldDB" id="A0A6C2YJT7"/>
<dbReference type="PANTHER" id="PTHR43133">
    <property type="entry name" value="RNA POLYMERASE ECF-TYPE SIGMA FACTO"/>
    <property type="match status" value="1"/>
</dbReference>
<organism evidence="8">
    <name type="scientific">Tuwongella immobilis</name>
    <dbReference type="NCBI Taxonomy" id="692036"/>
    <lineage>
        <taxon>Bacteria</taxon>
        <taxon>Pseudomonadati</taxon>
        <taxon>Planctomycetota</taxon>
        <taxon>Planctomycetia</taxon>
        <taxon>Gemmatales</taxon>
        <taxon>Gemmataceae</taxon>
        <taxon>Tuwongella</taxon>
    </lineage>
</organism>
<gene>
    <name evidence="8" type="ORF">GMBLW1_23260</name>
</gene>
<dbReference type="KEGG" id="tim:GMBLW1_23260"/>
<keyword evidence="9" id="KW-1185">Reference proteome</keyword>
<dbReference type="GO" id="GO:0003677">
    <property type="term" value="F:DNA binding"/>
    <property type="evidence" value="ECO:0007669"/>
    <property type="project" value="UniProtKB-KW"/>
</dbReference>
<dbReference type="Pfam" id="PF04545">
    <property type="entry name" value="Sigma70_r4"/>
    <property type="match status" value="1"/>
</dbReference>
<dbReference type="NCBIfam" id="TIGR02937">
    <property type="entry name" value="sigma70-ECF"/>
    <property type="match status" value="1"/>
</dbReference>
<dbReference type="InterPro" id="IPR014284">
    <property type="entry name" value="RNA_pol_sigma-70_dom"/>
</dbReference>
<sequence>METRNSETPEPSPQQPTMHELLTRYHDELTRRLMASIQTFGDYAFREQIVQDVFVRLLECADNFDANRNLFAYATRIAINLAKDQIGRHQRLRQFPETEEEPFDVIAKLERCSLEQQEEAEGIRRYLAAVSIEDQQILRLRFEDGLEGHDLAAAIGVRPDAARQRLSRALRRLRDTMLADEEGQS</sequence>
<accession>A0A6C2YJT7</accession>
<dbReference type="GO" id="GO:0006352">
    <property type="term" value="P:DNA-templated transcription initiation"/>
    <property type="evidence" value="ECO:0007669"/>
    <property type="project" value="InterPro"/>
</dbReference>
<dbReference type="Pfam" id="PF04542">
    <property type="entry name" value="Sigma70_r2"/>
    <property type="match status" value="1"/>
</dbReference>
<dbReference type="InterPro" id="IPR007627">
    <property type="entry name" value="RNA_pol_sigma70_r2"/>
</dbReference>
<evidence type="ECO:0000256" key="5">
    <source>
        <dbReference type="ARBA" id="ARBA00023163"/>
    </source>
</evidence>
<dbReference type="PANTHER" id="PTHR43133:SF8">
    <property type="entry name" value="RNA POLYMERASE SIGMA FACTOR HI_1459-RELATED"/>
    <property type="match status" value="1"/>
</dbReference>
<dbReference type="InParanoid" id="A0A6C2YJT7"/>
<feature type="domain" description="RNA polymerase sigma-70 region 2" evidence="6">
    <location>
        <begin position="23"/>
        <end position="91"/>
    </location>
</feature>
<dbReference type="GO" id="GO:0016987">
    <property type="term" value="F:sigma factor activity"/>
    <property type="evidence" value="ECO:0007669"/>
    <property type="project" value="UniProtKB-KW"/>
</dbReference>
<evidence type="ECO:0000256" key="4">
    <source>
        <dbReference type="ARBA" id="ARBA00023125"/>
    </source>
</evidence>
<dbReference type="EMBL" id="LR593887">
    <property type="protein sequence ID" value="VTR98990.1"/>
    <property type="molecule type" value="Genomic_DNA"/>
</dbReference>
<dbReference type="InterPro" id="IPR013325">
    <property type="entry name" value="RNA_pol_sigma_r2"/>
</dbReference>
<dbReference type="InterPro" id="IPR036388">
    <property type="entry name" value="WH-like_DNA-bd_sf"/>
</dbReference>
<feature type="domain" description="RNA polymerase sigma-70 region 4" evidence="7">
    <location>
        <begin position="130"/>
        <end position="174"/>
    </location>
</feature>
<name>A0A6C2YJT7_9BACT</name>
<dbReference type="InterPro" id="IPR007630">
    <property type="entry name" value="RNA_pol_sigma70_r4"/>
</dbReference>
<keyword evidence="2" id="KW-0805">Transcription regulation</keyword>
<evidence type="ECO:0000256" key="3">
    <source>
        <dbReference type="ARBA" id="ARBA00023082"/>
    </source>
</evidence>
<keyword evidence="4" id="KW-0238">DNA-binding</keyword>
<keyword evidence="3" id="KW-0731">Sigma factor</keyword>
<dbReference type="SUPFAM" id="SSF88659">
    <property type="entry name" value="Sigma3 and sigma4 domains of RNA polymerase sigma factors"/>
    <property type="match status" value="1"/>
</dbReference>
<evidence type="ECO:0000259" key="6">
    <source>
        <dbReference type="Pfam" id="PF04542"/>
    </source>
</evidence>
<evidence type="ECO:0000313" key="9">
    <source>
        <dbReference type="Proteomes" id="UP000464378"/>
    </source>
</evidence>
<dbReference type="SUPFAM" id="SSF88946">
    <property type="entry name" value="Sigma2 domain of RNA polymerase sigma factors"/>
    <property type="match status" value="1"/>
</dbReference>